<organism evidence="1 2">
    <name type="scientific">Acanthoscelides obtectus</name>
    <name type="common">Bean weevil</name>
    <name type="synonym">Bruchus obtectus</name>
    <dbReference type="NCBI Taxonomy" id="200917"/>
    <lineage>
        <taxon>Eukaryota</taxon>
        <taxon>Metazoa</taxon>
        <taxon>Ecdysozoa</taxon>
        <taxon>Arthropoda</taxon>
        <taxon>Hexapoda</taxon>
        <taxon>Insecta</taxon>
        <taxon>Pterygota</taxon>
        <taxon>Neoptera</taxon>
        <taxon>Endopterygota</taxon>
        <taxon>Coleoptera</taxon>
        <taxon>Polyphaga</taxon>
        <taxon>Cucujiformia</taxon>
        <taxon>Chrysomeloidea</taxon>
        <taxon>Chrysomelidae</taxon>
        <taxon>Bruchinae</taxon>
        <taxon>Bruchini</taxon>
        <taxon>Acanthoscelides</taxon>
    </lineage>
</organism>
<sequence>MELRRSVMGVIDGRDTVQRNGHDGCCLWCCYPEVYSADT</sequence>
<dbReference type="EMBL" id="CAKOFQ010006669">
    <property type="protein sequence ID" value="CAH1957185.1"/>
    <property type="molecule type" value="Genomic_DNA"/>
</dbReference>
<protein>
    <submittedName>
        <fullName evidence="1">Uncharacterized protein</fullName>
    </submittedName>
</protein>
<keyword evidence="2" id="KW-1185">Reference proteome</keyword>
<evidence type="ECO:0000313" key="2">
    <source>
        <dbReference type="Proteomes" id="UP001152888"/>
    </source>
</evidence>
<evidence type="ECO:0000313" key="1">
    <source>
        <dbReference type="EMBL" id="CAH1957185.1"/>
    </source>
</evidence>
<proteinExistence type="predicted"/>
<dbReference type="AlphaFoldDB" id="A0A9P0NUV5"/>
<reference evidence="1" key="1">
    <citation type="submission" date="2022-03" db="EMBL/GenBank/DDBJ databases">
        <authorList>
            <person name="Sayadi A."/>
        </authorList>
    </citation>
    <scope>NUCLEOTIDE SEQUENCE</scope>
</reference>
<comment type="caution">
    <text evidence="1">The sequence shown here is derived from an EMBL/GenBank/DDBJ whole genome shotgun (WGS) entry which is preliminary data.</text>
</comment>
<accession>A0A9P0NUV5</accession>
<gene>
    <name evidence="1" type="ORF">ACAOBT_LOCUS1943</name>
</gene>
<name>A0A9P0NUV5_ACAOB</name>
<dbReference type="Proteomes" id="UP001152888">
    <property type="component" value="Unassembled WGS sequence"/>
</dbReference>